<reference evidence="3" key="1">
    <citation type="journal article" date="2010" name="PLoS Negl. Trop. Dis.">
        <title>The genome sequence of Trypanosoma brucei gambiense, causative agent of chronic human african trypanosomiasis.</title>
        <authorList>
            <person name="Jackson A.P."/>
            <person name="Sanders M."/>
            <person name="Berry A."/>
            <person name="McQuillan J."/>
            <person name="Aslett M.A."/>
            <person name="Quail M.A."/>
            <person name="Chukualim B."/>
            <person name="Capewell P."/>
            <person name="MacLeod A."/>
            <person name="Melville S.E."/>
            <person name="Gibson W."/>
            <person name="Barry J.D."/>
            <person name="Berriman M."/>
            <person name="Hertz-Fowler C."/>
        </authorList>
    </citation>
    <scope>NUCLEOTIDE SEQUENCE [LARGE SCALE GENOMIC DNA]</scope>
    <source>
        <strain evidence="3">MHOM/CI/86/DAL972</strain>
    </source>
</reference>
<evidence type="ECO:0000256" key="1">
    <source>
        <dbReference type="SAM" id="Phobius"/>
    </source>
</evidence>
<dbReference type="AlphaFoldDB" id="C9ZU63"/>
<dbReference type="KEGG" id="tbg:TbgDal_VII8070"/>
<feature type="transmembrane region" description="Helical" evidence="1">
    <location>
        <begin position="102"/>
        <end position="120"/>
    </location>
</feature>
<keyword evidence="1" id="KW-1133">Transmembrane helix</keyword>
<dbReference type="RefSeq" id="XP_011775228.1">
    <property type="nucleotide sequence ID" value="XM_011776926.1"/>
</dbReference>
<dbReference type="EMBL" id="FN554970">
    <property type="protein sequence ID" value="CBH12949.1"/>
    <property type="molecule type" value="Genomic_DNA"/>
</dbReference>
<sequence>MRLKLKQGDREKQQVVTKVLQKRGVCGYVRGCFGATVIYPCAPVVPLVHAKIPKYLGMPYDDPLHHYFRFLLFPDSSLSTSKPTGTQLHFPLSSIKLSSGSVTLSSFTHSLTLFPFLFLLDSHSSVVRGEFYLSFPLFVNLYIFSMITSLSLTPCSNHTSLLFPIPPQRQHVPAGKPRRKYVLSPYFASGSLLRQQQ</sequence>
<name>C9ZU63_TRYB9</name>
<evidence type="ECO:0000313" key="3">
    <source>
        <dbReference type="Proteomes" id="UP000002316"/>
    </source>
</evidence>
<protein>
    <submittedName>
        <fullName evidence="2">Uncharacterized protein</fullName>
    </submittedName>
</protein>
<accession>C9ZU63</accession>
<proteinExistence type="predicted"/>
<dbReference type="Proteomes" id="UP000002316">
    <property type="component" value="Chromosome 7"/>
</dbReference>
<organism evidence="2 3">
    <name type="scientific">Trypanosoma brucei gambiense (strain MHOM/CI/86/DAL972)</name>
    <dbReference type="NCBI Taxonomy" id="679716"/>
    <lineage>
        <taxon>Eukaryota</taxon>
        <taxon>Discoba</taxon>
        <taxon>Euglenozoa</taxon>
        <taxon>Kinetoplastea</taxon>
        <taxon>Metakinetoplastina</taxon>
        <taxon>Trypanosomatida</taxon>
        <taxon>Trypanosomatidae</taxon>
        <taxon>Trypanosoma</taxon>
    </lineage>
</organism>
<keyword evidence="1" id="KW-0472">Membrane</keyword>
<gene>
    <name evidence="2" type="ORF">TbgDal_VII8070</name>
</gene>
<dbReference type="GeneID" id="23863134"/>
<feature type="transmembrane region" description="Helical" evidence="1">
    <location>
        <begin position="132"/>
        <end position="152"/>
    </location>
</feature>
<evidence type="ECO:0000313" key="2">
    <source>
        <dbReference type="EMBL" id="CBH12949.1"/>
    </source>
</evidence>
<keyword evidence="1" id="KW-0812">Transmembrane</keyword>